<evidence type="ECO:0000313" key="2">
    <source>
        <dbReference type="Proteomes" id="UP000324479"/>
    </source>
</evidence>
<dbReference type="AlphaFoldDB" id="A0A5M6CYH7"/>
<organism evidence="1 2">
    <name type="scientific">Roseiconus nitratireducens</name>
    <dbReference type="NCBI Taxonomy" id="2605748"/>
    <lineage>
        <taxon>Bacteria</taxon>
        <taxon>Pseudomonadati</taxon>
        <taxon>Planctomycetota</taxon>
        <taxon>Planctomycetia</taxon>
        <taxon>Pirellulales</taxon>
        <taxon>Pirellulaceae</taxon>
        <taxon>Roseiconus</taxon>
    </lineage>
</organism>
<evidence type="ECO:0000313" key="1">
    <source>
        <dbReference type="EMBL" id="KAA5540274.1"/>
    </source>
</evidence>
<sequence length="68" mass="7670">MRTDSGLNRRGELRMVERAINQGWKTPPEQADRALRLAFEVLADDDASEREVLSAVRVVMAAVRTTKD</sequence>
<keyword evidence="2" id="KW-1185">Reference proteome</keyword>
<name>A0A5M6CYH7_9BACT</name>
<comment type="caution">
    <text evidence="1">The sequence shown here is derived from an EMBL/GenBank/DDBJ whole genome shotgun (WGS) entry which is preliminary data.</text>
</comment>
<reference evidence="1 2" key="1">
    <citation type="submission" date="2019-08" db="EMBL/GenBank/DDBJ databases">
        <authorList>
            <person name="Dhanesh K."/>
            <person name="Kumar G."/>
            <person name="Sasikala C."/>
            <person name="Venkata Ramana C."/>
        </authorList>
    </citation>
    <scope>NUCLEOTIDE SEQUENCE [LARGE SCALE GENOMIC DNA]</scope>
    <source>
        <strain evidence="1 2">JC645</strain>
    </source>
</reference>
<proteinExistence type="predicted"/>
<dbReference type="RefSeq" id="WP_150078746.1">
    <property type="nucleotide sequence ID" value="NZ_VWOX01000014.1"/>
</dbReference>
<gene>
    <name evidence="1" type="ORF">FYK55_21855</name>
</gene>
<protein>
    <recommendedName>
        <fullName evidence="3">ANTAR domain-containing protein</fullName>
    </recommendedName>
</protein>
<dbReference type="EMBL" id="VWOX01000014">
    <property type="protein sequence ID" value="KAA5540274.1"/>
    <property type="molecule type" value="Genomic_DNA"/>
</dbReference>
<dbReference type="Proteomes" id="UP000324479">
    <property type="component" value="Unassembled WGS sequence"/>
</dbReference>
<accession>A0A5M6CYH7</accession>
<evidence type="ECO:0008006" key="3">
    <source>
        <dbReference type="Google" id="ProtNLM"/>
    </source>
</evidence>